<evidence type="ECO:0000313" key="1">
    <source>
        <dbReference type="EMBL" id="GGA87532.1"/>
    </source>
</evidence>
<dbReference type="EMBL" id="BMGA01000010">
    <property type="protein sequence ID" value="GGA87532.1"/>
    <property type="molecule type" value="Genomic_DNA"/>
</dbReference>
<protein>
    <submittedName>
        <fullName evidence="1">Uncharacterized protein</fullName>
    </submittedName>
</protein>
<sequence length="85" mass="9773">MINCTIFYIQTNNSNTDFKWVNNLSEKQIIIIKAIHGDSKIKKSVLMQMTDFSATALDNNLEILKKKKGSWSLKELRTVFGFCIT</sequence>
<accession>A0ABQ1HTZ3</accession>
<evidence type="ECO:0000313" key="2">
    <source>
        <dbReference type="Proteomes" id="UP000658793"/>
    </source>
</evidence>
<proteinExistence type="predicted"/>
<keyword evidence="2" id="KW-1185">Reference proteome</keyword>
<gene>
    <name evidence="1" type="ORF">GCM10008015_30230</name>
</gene>
<comment type="caution">
    <text evidence="1">The sequence shown here is derived from an EMBL/GenBank/DDBJ whole genome shotgun (WGS) entry which is preliminary data.</text>
</comment>
<dbReference type="Proteomes" id="UP000658793">
    <property type="component" value="Unassembled WGS sequence"/>
</dbReference>
<name>A0ABQ1HTZ3_9FLAO</name>
<reference evidence="2" key="1">
    <citation type="journal article" date="2019" name="Int. J. Syst. Evol. Microbiol.">
        <title>The Global Catalogue of Microorganisms (GCM) 10K type strain sequencing project: providing services to taxonomists for standard genome sequencing and annotation.</title>
        <authorList>
            <consortium name="The Broad Institute Genomics Platform"/>
            <consortium name="The Broad Institute Genome Sequencing Center for Infectious Disease"/>
            <person name="Wu L."/>
            <person name="Ma J."/>
        </authorList>
    </citation>
    <scope>NUCLEOTIDE SEQUENCE [LARGE SCALE GENOMIC DNA]</scope>
    <source>
        <strain evidence="2">CGMCC 1.12811</strain>
    </source>
</reference>
<organism evidence="1 2">
    <name type="scientific">Flavobacterium palustre</name>
    <dbReference type="NCBI Taxonomy" id="1476463"/>
    <lineage>
        <taxon>Bacteria</taxon>
        <taxon>Pseudomonadati</taxon>
        <taxon>Bacteroidota</taxon>
        <taxon>Flavobacteriia</taxon>
        <taxon>Flavobacteriales</taxon>
        <taxon>Flavobacteriaceae</taxon>
        <taxon>Flavobacterium</taxon>
    </lineage>
</organism>